<organism evidence="1 2">
    <name type="scientific">Zhihengliuella flava</name>
    <dbReference type="NCBI Taxonomy" id="1285193"/>
    <lineage>
        <taxon>Bacteria</taxon>
        <taxon>Bacillati</taxon>
        <taxon>Actinomycetota</taxon>
        <taxon>Actinomycetes</taxon>
        <taxon>Micrococcales</taxon>
        <taxon>Micrococcaceae</taxon>
        <taxon>Zhihengliuella</taxon>
    </lineage>
</organism>
<dbReference type="AlphaFoldDB" id="A0A931GDZ8"/>
<evidence type="ECO:0000313" key="1">
    <source>
        <dbReference type="EMBL" id="MBG6083510.1"/>
    </source>
</evidence>
<name>A0A931GDZ8_9MICC</name>
<dbReference type="EMBL" id="JADOTZ010000001">
    <property type="protein sequence ID" value="MBG6083510.1"/>
    <property type="molecule type" value="Genomic_DNA"/>
</dbReference>
<dbReference type="Proteomes" id="UP000625033">
    <property type="component" value="Unassembled WGS sequence"/>
</dbReference>
<reference evidence="1" key="1">
    <citation type="submission" date="2020-11" db="EMBL/GenBank/DDBJ databases">
        <title>Sequencing the genomes of 1000 actinobacteria strains.</title>
        <authorList>
            <person name="Klenk H.-P."/>
        </authorList>
    </citation>
    <scope>NUCLEOTIDE SEQUENCE</scope>
    <source>
        <strain evidence="1">DSM 26152</strain>
    </source>
</reference>
<protein>
    <submittedName>
        <fullName evidence="1">Uncharacterized protein</fullName>
    </submittedName>
</protein>
<gene>
    <name evidence="1" type="ORF">IW252_000277</name>
</gene>
<accession>A0A931GDZ8</accession>
<sequence>MWVAYDHDVDRLEFGARSPGHVRNAVDWWFIQSSQEPKIHALEVADRARVQVLRVRDIF</sequence>
<proteinExistence type="predicted"/>
<evidence type="ECO:0000313" key="2">
    <source>
        <dbReference type="Proteomes" id="UP000625033"/>
    </source>
</evidence>
<keyword evidence="2" id="KW-1185">Reference proteome</keyword>
<comment type="caution">
    <text evidence="1">The sequence shown here is derived from an EMBL/GenBank/DDBJ whole genome shotgun (WGS) entry which is preliminary data.</text>
</comment>